<feature type="compositionally biased region" description="Low complexity" evidence="1">
    <location>
        <begin position="241"/>
        <end position="250"/>
    </location>
</feature>
<dbReference type="EMBL" id="FOWC01000008">
    <property type="protein sequence ID" value="SFQ06209.1"/>
    <property type="molecule type" value="Genomic_DNA"/>
</dbReference>
<dbReference type="AlphaFoldDB" id="A0A1I5VFF6"/>
<proteinExistence type="predicted"/>
<feature type="region of interest" description="Disordered" evidence="1">
    <location>
        <begin position="49"/>
        <end position="80"/>
    </location>
</feature>
<name>A0A1I5VFF6_9PSEU</name>
<sequence length="330" mass="35935">MRRELVKQFTPQDGHDERDRIVAEAPEPSSDHLVTLLNRNAGVMANPTAADRSFRSPGSAIMPTAPQPMPDSPNKSHCRPRRAPPLALRTIEGHTDGAPYAKKQVRPSPKVPLPPARRGHDERPSSCCCQVKAWPWDQGEEGRSARRRGENAVRLAVLIDADNARPSNVAGLLAEVAKYGTADVKRAYGHQLQRLEGSPARPVDPAVRLHHREKRHRRRDGHRRDGPVLLGPLRRLSASFPATSPSSPHACANPAPPATDSAIRDPTWASAIGPPETSSAGQGRLASWCADRIFVCFPSGTFWMSARPLKLLDPTTPTKIHCGIAAVRLG</sequence>
<protein>
    <recommendedName>
        <fullName evidence="4">NYN domain-containing protein</fullName>
    </recommendedName>
</protein>
<evidence type="ECO:0000313" key="3">
    <source>
        <dbReference type="Proteomes" id="UP000199137"/>
    </source>
</evidence>
<dbReference type="STRING" id="112413.SAMN05421854_108328"/>
<reference evidence="2 3" key="1">
    <citation type="submission" date="2016-10" db="EMBL/GenBank/DDBJ databases">
        <authorList>
            <person name="de Groot N.N."/>
        </authorList>
    </citation>
    <scope>NUCLEOTIDE SEQUENCE [LARGE SCALE GENOMIC DNA]</scope>
    <source>
        <strain evidence="2 3">DSM 44637</strain>
    </source>
</reference>
<evidence type="ECO:0000256" key="1">
    <source>
        <dbReference type="SAM" id="MobiDB-lite"/>
    </source>
</evidence>
<feature type="region of interest" description="Disordered" evidence="1">
    <location>
        <begin position="241"/>
        <end position="281"/>
    </location>
</feature>
<accession>A0A1I5VFF6</accession>
<organism evidence="2 3">
    <name type="scientific">Amycolatopsis rubida</name>
    <dbReference type="NCBI Taxonomy" id="112413"/>
    <lineage>
        <taxon>Bacteria</taxon>
        <taxon>Bacillati</taxon>
        <taxon>Actinomycetota</taxon>
        <taxon>Actinomycetes</taxon>
        <taxon>Pseudonocardiales</taxon>
        <taxon>Pseudonocardiaceae</taxon>
        <taxon>Amycolatopsis</taxon>
    </lineage>
</organism>
<feature type="region of interest" description="Disordered" evidence="1">
    <location>
        <begin position="96"/>
        <end position="124"/>
    </location>
</feature>
<dbReference type="Proteomes" id="UP000199137">
    <property type="component" value="Unassembled WGS sequence"/>
</dbReference>
<evidence type="ECO:0008006" key="4">
    <source>
        <dbReference type="Google" id="ProtNLM"/>
    </source>
</evidence>
<gene>
    <name evidence="2" type="ORF">SAMN05421854_108328</name>
</gene>
<evidence type="ECO:0000313" key="2">
    <source>
        <dbReference type="EMBL" id="SFQ06209.1"/>
    </source>
</evidence>